<dbReference type="RefSeq" id="WP_379579029.1">
    <property type="nucleotide sequence ID" value="NZ_JBHUFV010000061.1"/>
</dbReference>
<dbReference type="PANTHER" id="PTHR10543:SF89">
    <property type="entry name" value="CAROTENOID 9,10(9',10')-CLEAVAGE DIOXYGENASE 1"/>
    <property type="match status" value="1"/>
</dbReference>
<comment type="cofactor">
    <cofactor evidence="5">
        <name>Fe(2+)</name>
        <dbReference type="ChEBI" id="CHEBI:29033"/>
    </cofactor>
    <text evidence="5">Binds 1 Fe(2+) ion per subunit.</text>
</comment>
<dbReference type="Pfam" id="PF03055">
    <property type="entry name" value="RPE65"/>
    <property type="match status" value="1"/>
</dbReference>
<evidence type="ECO:0000256" key="3">
    <source>
        <dbReference type="ARBA" id="ARBA00023002"/>
    </source>
</evidence>
<proteinExistence type="inferred from homology"/>
<protein>
    <recommendedName>
        <fullName evidence="5">Dioxygenase</fullName>
        <ecNumber evidence="5">1.13.11.-</ecNumber>
    </recommendedName>
</protein>
<evidence type="ECO:0000256" key="2">
    <source>
        <dbReference type="ARBA" id="ARBA00022723"/>
    </source>
</evidence>
<keyword evidence="2 5" id="KW-0479">Metal-binding</keyword>
<keyword evidence="7" id="KW-1185">Reference proteome</keyword>
<evidence type="ECO:0000256" key="1">
    <source>
        <dbReference type="ARBA" id="ARBA00006787"/>
    </source>
</evidence>
<dbReference type="EC" id="1.13.11.-" evidence="5"/>
<keyword evidence="3 5" id="KW-0560">Oxidoreductase</keyword>
<organism evidence="6 7">
    <name type="scientific">Nonomuraea mangrovi</name>
    <dbReference type="NCBI Taxonomy" id="2316207"/>
    <lineage>
        <taxon>Bacteria</taxon>
        <taxon>Bacillati</taxon>
        <taxon>Actinomycetota</taxon>
        <taxon>Actinomycetes</taxon>
        <taxon>Streptosporangiales</taxon>
        <taxon>Streptosporangiaceae</taxon>
        <taxon>Nonomuraea</taxon>
    </lineage>
</organism>
<dbReference type="Proteomes" id="UP001597368">
    <property type="component" value="Unassembled WGS sequence"/>
</dbReference>
<dbReference type="InterPro" id="IPR004294">
    <property type="entry name" value="Carotenoid_Oase"/>
</dbReference>
<gene>
    <name evidence="6" type="ORF">ACFSKW_39900</name>
</gene>
<sequence>MSTPYRNGFAPVSEEITAFDLPVTGRIPAELSGRYLRNGPNPFGLDDPAAAHLFLGEGMVHGVRLRDGRAEWYRNRWVRSAEVARRLGEEPRPGAVHGGMDFAANTHVIGHAGRTFATVEAGARPYELTYELETVGPCDFGGTLPGGYAAHSKLDPHTGELHAIAYFFGWDHHQHVVIDPQGRVSRTVDIPVADAPMVHDLALTQRYVVIYDLPVTFSMEHAAKGAPLPYSWNDDHPARIGLLPKDGGGEVRWMEVEPCWIFHTLNAYDDGDQVVIDAVRYPKRFVDARLDLGGLPTLERFTLDLTSGKVTETRLDDRAQEFPRANERLTSLPYRYGYAAAAEDLVDVIYPADTELEDLPDTAFGNALIKHDLKTGTRQSRNFGRGASAGEPVFVPAQGAAAEDDGYVMAFVNDPGRGATDLVILSAQDFTGEPVATVHLPARVPLGFHGSWVADTDAS</sequence>
<accession>A0ABW4T980</accession>
<keyword evidence="4 5" id="KW-0408">Iron</keyword>
<comment type="similarity">
    <text evidence="1 5">Belongs to the carotenoid oxygenase family.</text>
</comment>
<reference evidence="7" key="1">
    <citation type="journal article" date="2019" name="Int. J. Syst. Evol. Microbiol.">
        <title>The Global Catalogue of Microorganisms (GCM) 10K type strain sequencing project: providing services to taxonomists for standard genome sequencing and annotation.</title>
        <authorList>
            <consortium name="The Broad Institute Genomics Platform"/>
            <consortium name="The Broad Institute Genome Sequencing Center for Infectious Disease"/>
            <person name="Wu L."/>
            <person name="Ma J."/>
        </authorList>
    </citation>
    <scope>NUCLEOTIDE SEQUENCE [LARGE SCALE GENOMIC DNA]</scope>
    <source>
        <strain evidence="7">ICMP 6774ER</strain>
    </source>
</reference>
<comment type="caution">
    <text evidence="6">The sequence shown here is derived from an EMBL/GenBank/DDBJ whole genome shotgun (WGS) entry which is preliminary data.</text>
</comment>
<evidence type="ECO:0000256" key="5">
    <source>
        <dbReference type="RuleBase" id="RU364048"/>
    </source>
</evidence>
<name>A0ABW4T980_9ACTN</name>
<evidence type="ECO:0000313" key="6">
    <source>
        <dbReference type="EMBL" id="MFD1937650.1"/>
    </source>
</evidence>
<dbReference type="EMBL" id="JBHUFV010000061">
    <property type="protein sequence ID" value="MFD1937650.1"/>
    <property type="molecule type" value="Genomic_DNA"/>
</dbReference>
<evidence type="ECO:0000313" key="7">
    <source>
        <dbReference type="Proteomes" id="UP001597368"/>
    </source>
</evidence>
<evidence type="ECO:0000256" key="4">
    <source>
        <dbReference type="ARBA" id="ARBA00023004"/>
    </source>
</evidence>
<dbReference type="PANTHER" id="PTHR10543">
    <property type="entry name" value="BETA-CAROTENE DIOXYGENASE"/>
    <property type="match status" value="1"/>
</dbReference>
<keyword evidence="5" id="KW-0223">Dioxygenase</keyword>